<evidence type="ECO:0000256" key="12">
    <source>
        <dbReference type="ARBA" id="ARBA00024779"/>
    </source>
</evidence>
<dbReference type="InterPro" id="IPR018162">
    <property type="entry name" value="Ala-tRNA-ligase_IIc_anticod-bd"/>
</dbReference>
<keyword evidence="9 14" id="KW-0694">RNA-binding</keyword>
<dbReference type="RefSeq" id="WP_002690081.1">
    <property type="nucleotide sequence ID" value="NZ_CM001797.1"/>
</dbReference>
<dbReference type="Gene3D" id="3.30.930.10">
    <property type="entry name" value="Bira Bifunctional Protein, Domain 2"/>
    <property type="match status" value="1"/>
</dbReference>
<dbReference type="HOGENOM" id="CLU_004485_0_2_12"/>
<accession>A0A0F6MTC3</accession>
<dbReference type="InterPro" id="IPR045864">
    <property type="entry name" value="aa-tRNA-synth_II/BPL/LPL"/>
</dbReference>
<keyword evidence="6 14" id="KW-0547">Nucleotide-binding</keyword>
<dbReference type="SMART" id="SM00863">
    <property type="entry name" value="tRNA_SAD"/>
    <property type="match status" value="1"/>
</dbReference>
<dbReference type="Pfam" id="PF07973">
    <property type="entry name" value="tRNA_SAD"/>
    <property type="match status" value="1"/>
</dbReference>
<evidence type="ECO:0000256" key="7">
    <source>
        <dbReference type="ARBA" id="ARBA00022833"/>
    </source>
</evidence>
<evidence type="ECO:0000256" key="6">
    <source>
        <dbReference type="ARBA" id="ARBA00022741"/>
    </source>
</evidence>
<feature type="binding site" evidence="14">
    <location>
        <position position="565"/>
    </location>
    <ligand>
        <name>Zn(2+)</name>
        <dbReference type="ChEBI" id="CHEBI:29105"/>
    </ligand>
</feature>
<evidence type="ECO:0000256" key="1">
    <source>
        <dbReference type="ARBA" id="ARBA00004496"/>
    </source>
</evidence>
<protein>
    <recommendedName>
        <fullName evidence="14">Alanine--tRNA ligase</fullName>
        <ecNumber evidence="14">6.1.1.7</ecNumber>
    </recommendedName>
    <alternativeName>
        <fullName evidence="14">Alanyl-tRNA synthetase</fullName>
        <shortName evidence="14">AlaRS</shortName>
    </alternativeName>
</protein>
<keyword evidence="5 14" id="KW-0479">Metal-binding</keyword>
<sequence length="600" mass="67097">MNKNITIDELRSKYIDFFKSKGHVEISGRSLIPENDPTVLFTTAGMHPLVPYLMGEPHPAGTRLTDVQKCVRTGDIDDVGDASHLTFFEMLGNWSLGDYFKKESISYSFEFLTDEKYLGIPIDKLSFTVFEGNEDAPRDDESASIWESLGVSKDRIFFLPKEDNWWGPAGETGPCGPDTEIFIDTGKPACGSNCRPGCNCGKYVEIWNNVFMQYHKNMDGSYSPLKRKCVDTGMGVERTVAMLQGKPSVYNTEAFTSIIKSIEDISGVKYGDNEKTDTSIRIIADHVRTACFILGDPKTTLPSNIGAGYVLRRLIRRAVRHGKKLGIDGNFLSVPASAVIAQNAGFYTELKENETLILTELKAEEDKFLETLKKGEAEFEKMLPNLLKNPKKIIPGRMAFKLYDTYGFPIELTEELASESGLTVNREEFDEAFKKHQELSRAGSEQVFKGGLADHSEQTTAYHTATHLLHKALRMVLGDHVQQKGSNITAERLRFDFSHTEPMTEAEKKEVERLVNEAIKADLPVTMEVMPLEEAKKIGAMALFGEKYEDVVKVYKIGDFSTEVCGGPHVERTGSLGRFCIKKEQSSSSGVRRIRAVLEH</sequence>
<evidence type="ECO:0000256" key="13">
    <source>
        <dbReference type="ARBA" id="ARBA00048300"/>
    </source>
</evidence>
<dbReference type="Gene3D" id="3.30.54.20">
    <property type="match status" value="1"/>
</dbReference>
<dbReference type="InterPro" id="IPR002318">
    <property type="entry name" value="Ala-tRNA-lgiase_IIc"/>
</dbReference>
<dbReference type="GO" id="GO:0000049">
    <property type="term" value="F:tRNA binding"/>
    <property type="evidence" value="ECO:0007669"/>
    <property type="project" value="UniProtKB-KW"/>
</dbReference>
<comment type="caution">
    <text evidence="16">The sequence shown here is derived from an EMBL/GenBank/DDBJ whole genome shotgun (WGS) entry which is preliminary data.</text>
</comment>
<keyword evidence="10 14" id="KW-0648">Protein biosynthesis</keyword>
<dbReference type="PRINTS" id="PR00980">
    <property type="entry name" value="TRNASYNTHALA"/>
</dbReference>
<feature type="binding site" evidence="14">
    <location>
        <position position="463"/>
    </location>
    <ligand>
        <name>Zn(2+)</name>
        <dbReference type="ChEBI" id="CHEBI:29105"/>
    </ligand>
</feature>
<evidence type="ECO:0000256" key="2">
    <source>
        <dbReference type="ARBA" id="ARBA00008226"/>
    </source>
</evidence>
<dbReference type="Proteomes" id="UP000011701">
    <property type="component" value="Chromosome"/>
</dbReference>
<dbReference type="Gene3D" id="3.30.980.10">
    <property type="entry name" value="Threonyl-trna Synthetase, Chain A, domain 2"/>
    <property type="match status" value="1"/>
</dbReference>
<dbReference type="InterPro" id="IPR018165">
    <property type="entry name" value="Ala-tRNA-synth_IIc_core"/>
</dbReference>
<dbReference type="InterPro" id="IPR050058">
    <property type="entry name" value="Ala-tRNA_ligase"/>
</dbReference>
<dbReference type="EC" id="6.1.1.7" evidence="14"/>
<dbReference type="GO" id="GO:0006419">
    <property type="term" value="P:alanyl-tRNA aminoacylation"/>
    <property type="evidence" value="ECO:0007669"/>
    <property type="project" value="UniProtKB-UniRule"/>
</dbReference>
<keyword evidence="4 14" id="KW-0436">Ligase</keyword>
<feature type="domain" description="Alanyl-transfer RNA synthetases family profile" evidence="15">
    <location>
        <begin position="5"/>
        <end position="600"/>
    </location>
</feature>
<comment type="catalytic activity">
    <reaction evidence="13 14">
        <text>tRNA(Ala) + L-alanine + ATP = L-alanyl-tRNA(Ala) + AMP + diphosphate</text>
        <dbReference type="Rhea" id="RHEA:12540"/>
        <dbReference type="Rhea" id="RHEA-COMP:9657"/>
        <dbReference type="Rhea" id="RHEA-COMP:9923"/>
        <dbReference type="ChEBI" id="CHEBI:30616"/>
        <dbReference type="ChEBI" id="CHEBI:33019"/>
        <dbReference type="ChEBI" id="CHEBI:57972"/>
        <dbReference type="ChEBI" id="CHEBI:78442"/>
        <dbReference type="ChEBI" id="CHEBI:78497"/>
        <dbReference type="ChEBI" id="CHEBI:456215"/>
        <dbReference type="EC" id="6.1.1.7"/>
    </reaction>
</comment>
<dbReference type="PANTHER" id="PTHR11777:SF9">
    <property type="entry name" value="ALANINE--TRNA LIGASE, CYTOPLASMIC"/>
    <property type="match status" value="1"/>
</dbReference>
<keyword evidence="3 14" id="KW-0820">tRNA-binding</keyword>
<feature type="binding site" evidence="14">
    <location>
        <position position="569"/>
    </location>
    <ligand>
        <name>Zn(2+)</name>
        <dbReference type="ChEBI" id="CHEBI:29105"/>
    </ligand>
</feature>
<evidence type="ECO:0000256" key="5">
    <source>
        <dbReference type="ARBA" id="ARBA00022723"/>
    </source>
</evidence>
<evidence type="ECO:0000313" key="16">
    <source>
        <dbReference type="EMBL" id="EMB24859.1"/>
    </source>
</evidence>
<keyword evidence="14" id="KW-0963">Cytoplasm</keyword>
<reference evidence="16" key="1">
    <citation type="submission" date="2012-01" db="EMBL/GenBank/DDBJ databases">
        <title>The Genome Sequence of Treponema denticola OTK.</title>
        <authorList>
            <consortium name="The Broad Institute Genome Sequencing Platform"/>
            <person name="Earl A."/>
            <person name="Ward D."/>
            <person name="Feldgarden M."/>
            <person name="Gevers D."/>
            <person name="Blanton J.M."/>
            <person name="Fenno C.J."/>
            <person name="Baranova O.V."/>
            <person name="Mathney J."/>
            <person name="Dewhirst F.E."/>
            <person name="Izard J."/>
            <person name="Young S.K."/>
            <person name="Zeng Q."/>
            <person name="Gargeya S."/>
            <person name="Fitzgerald M."/>
            <person name="Haas B."/>
            <person name="Abouelleil A."/>
            <person name="Alvarado L."/>
            <person name="Arachchi H.M."/>
            <person name="Berlin A."/>
            <person name="Chapman S.B."/>
            <person name="Gearin G."/>
            <person name="Goldberg J."/>
            <person name="Griggs A."/>
            <person name="Gujja S."/>
            <person name="Hansen M."/>
            <person name="Heiman D."/>
            <person name="Howarth C."/>
            <person name="Larimer J."/>
            <person name="Lui A."/>
            <person name="MacDonald P.J.P."/>
            <person name="McCowen C."/>
            <person name="Montmayeur A."/>
            <person name="Murphy C."/>
            <person name="Neiman D."/>
            <person name="Pearson M."/>
            <person name="Priest M."/>
            <person name="Roberts A."/>
            <person name="Saif S."/>
            <person name="Shea T."/>
            <person name="Sisk P."/>
            <person name="Stolte C."/>
            <person name="Sykes S."/>
            <person name="Wortman J."/>
            <person name="Nusbaum C."/>
            <person name="Birren B."/>
        </authorList>
    </citation>
    <scope>NUCLEOTIDE SEQUENCE [LARGE SCALE GENOMIC DNA]</scope>
    <source>
        <strain evidence="16">OTK</strain>
    </source>
</reference>
<dbReference type="NCBIfam" id="NF002436">
    <property type="entry name" value="PRK01584.1"/>
    <property type="match status" value="1"/>
</dbReference>
<comment type="cofactor">
    <cofactor evidence="14">
        <name>Zn(2+)</name>
        <dbReference type="ChEBI" id="CHEBI:29105"/>
    </cofactor>
    <text evidence="14">Binds 1 zinc ion per subunit.</text>
</comment>
<dbReference type="EMBL" id="AGDY01000001">
    <property type="protein sequence ID" value="EMB24859.1"/>
    <property type="molecule type" value="Genomic_DNA"/>
</dbReference>
<keyword evidence="7 14" id="KW-0862">Zinc</keyword>
<comment type="subcellular location">
    <subcellularLocation>
        <location evidence="1 14">Cytoplasm</location>
    </subcellularLocation>
</comment>
<feature type="binding site" evidence="14">
    <location>
        <position position="467"/>
    </location>
    <ligand>
        <name>Zn(2+)</name>
        <dbReference type="ChEBI" id="CHEBI:29105"/>
    </ligand>
</feature>
<keyword evidence="8 14" id="KW-0067">ATP-binding</keyword>
<evidence type="ECO:0000256" key="3">
    <source>
        <dbReference type="ARBA" id="ARBA00022555"/>
    </source>
</evidence>
<dbReference type="PROSITE" id="PS50860">
    <property type="entry name" value="AA_TRNA_LIGASE_II_ALA"/>
    <property type="match status" value="1"/>
</dbReference>
<dbReference type="InterPro" id="IPR018163">
    <property type="entry name" value="Thr/Ala-tRNA-synth_IIc_edit"/>
</dbReference>
<dbReference type="GO" id="GO:0005524">
    <property type="term" value="F:ATP binding"/>
    <property type="evidence" value="ECO:0007669"/>
    <property type="project" value="UniProtKB-UniRule"/>
</dbReference>
<evidence type="ECO:0000256" key="9">
    <source>
        <dbReference type="ARBA" id="ARBA00022884"/>
    </source>
</evidence>
<dbReference type="GO" id="GO:0002161">
    <property type="term" value="F:aminoacyl-tRNA deacylase activity"/>
    <property type="evidence" value="ECO:0007669"/>
    <property type="project" value="TreeGrafter"/>
</dbReference>
<comment type="similarity">
    <text evidence="2 14">Belongs to the class-II aminoacyl-tRNA synthetase family.</text>
</comment>
<evidence type="ECO:0000259" key="15">
    <source>
        <dbReference type="PROSITE" id="PS50860"/>
    </source>
</evidence>
<dbReference type="CDD" id="cd00673">
    <property type="entry name" value="AlaRS_core"/>
    <property type="match status" value="1"/>
</dbReference>
<evidence type="ECO:0000256" key="10">
    <source>
        <dbReference type="ARBA" id="ARBA00022917"/>
    </source>
</evidence>
<evidence type="ECO:0000256" key="14">
    <source>
        <dbReference type="HAMAP-Rule" id="MF_00036"/>
    </source>
</evidence>
<dbReference type="NCBIfam" id="TIGR00344">
    <property type="entry name" value="alaS"/>
    <property type="match status" value="1"/>
</dbReference>
<dbReference type="Pfam" id="PF01411">
    <property type="entry name" value="tRNA-synt_2c"/>
    <property type="match status" value="1"/>
</dbReference>
<dbReference type="HAMAP" id="MF_00036_B">
    <property type="entry name" value="Ala_tRNA_synth_B"/>
    <property type="match status" value="1"/>
</dbReference>
<evidence type="ECO:0000256" key="4">
    <source>
        <dbReference type="ARBA" id="ARBA00022598"/>
    </source>
</evidence>
<dbReference type="InterPro" id="IPR023033">
    <property type="entry name" value="Ala_tRNA_ligase_euk/bac"/>
</dbReference>
<gene>
    <name evidence="14" type="primary">alaS</name>
    <name evidence="16" type="ORF">HMPREF9723_00090</name>
</gene>
<dbReference type="GO" id="GO:0008270">
    <property type="term" value="F:zinc ion binding"/>
    <property type="evidence" value="ECO:0007669"/>
    <property type="project" value="UniProtKB-UniRule"/>
</dbReference>
<dbReference type="InterPro" id="IPR012947">
    <property type="entry name" value="tRNA_SAD"/>
</dbReference>
<dbReference type="SUPFAM" id="SSF101353">
    <property type="entry name" value="Putative anticodon-binding domain of alanyl-tRNA synthetase (AlaRS)"/>
    <property type="match status" value="1"/>
</dbReference>
<evidence type="ECO:0000256" key="11">
    <source>
        <dbReference type="ARBA" id="ARBA00023146"/>
    </source>
</evidence>
<evidence type="ECO:0000256" key="8">
    <source>
        <dbReference type="ARBA" id="ARBA00022840"/>
    </source>
</evidence>
<dbReference type="InterPro" id="IPR018164">
    <property type="entry name" value="Ala-tRNA-synth_IIc_N"/>
</dbReference>
<comment type="domain">
    <text evidence="14">Consists of three domains; the N-terminal catalytic domain, the editing domain and the C-terminal C-Ala domain. The editing domain removes incorrectly charged amino acids, while the C-Ala domain, along with tRNA(Ala), serves as a bridge to cooperatively bring together the editing and aminoacylation centers thus stimulating deacylation of misacylated tRNAs.</text>
</comment>
<keyword evidence="11 14" id="KW-0030">Aminoacyl-tRNA synthetase</keyword>
<name>A0A0F6MTC3_TREDN</name>
<dbReference type="GO" id="GO:0004813">
    <property type="term" value="F:alanine-tRNA ligase activity"/>
    <property type="evidence" value="ECO:0007669"/>
    <property type="project" value="UniProtKB-UniRule"/>
</dbReference>
<comment type="function">
    <text evidence="12 14">Catalyzes the attachment of alanine to tRNA(Ala) in a two-step reaction: alanine is first activated by ATP to form Ala-AMP and then transferred to the acceptor end of tRNA(Ala). Also edits incorrectly charged Ser-tRNA(Ala) and Gly-tRNA(Ala) via its editing domain.</text>
</comment>
<dbReference type="GO" id="GO:0005829">
    <property type="term" value="C:cytosol"/>
    <property type="evidence" value="ECO:0007669"/>
    <property type="project" value="TreeGrafter"/>
</dbReference>
<dbReference type="FunFam" id="3.30.980.10:FF:000004">
    <property type="entry name" value="Alanine--tRNA ligase, cytoplasmic"/>
    <property type="match status" value="1"/>
</dbReference>
<dbReference type="PATRIC" id="fig|999434.4.peg.93"/>
<dbReference type="PANTHER" id="PTHR11777">
    <property type="entry name" value="ALANYL-TRNA SYNTHETASE"/>
    <property type="match status" value="1"/>
</dbReference>
<organism evidence="16">
    <name type="scientific">Treponema denticola OTK</name>
    <dbReference type="NCBI Taxonomy" id="999434"/>
    <lineage>
        <taxon>Bacteria</taxon>
        <taxon>Pseudomonadati</taxon>
        <taxon>Spirochaetota</taxon>
        <taxon>Spirochaetia</taxon>
        <taxon>Spirochaetales</taxon>
        <taxon>Treponemataceae</taxon>
        <taxon>Treponema</taxon>
    </lineage>
</organism>
<dbReference type="AlphaFoldDB" id="A0A0F6MTC3"/>
<dbReference type="SUPFAM" id="SSF55186">
    <property type="entry name" value="ThrRS/AlaRS common domain"/>
    <property type="match status" value="1"/>
</dbReference>
<dbReference type="SUPFAM" id="SSF55681">
    <property type="entry name" value="Class II aaRS and biotin synthetases"/>
    <property type="match status" value="1"/>
</dbReference>
<dbReference type="FunFam" id="3.30.54.20:FF:000001">
    <property type="entry name" value="Alanine--tRNA ligase"/>
    <property type="match status" value="1"/>
</dbReference>
<proteinExistence type="inferred from homology"/>